<feature type="domain" description="Cathepsin propeptide inhibitor" evidence="5">
    <location>
        <begin position="23"/>
        <end position="83"/>
    </location>
</feature>
<gene>
    <name evidence="6" type="ORF">DIABBA_LOCUS1622</name>
</gene>
<dbReference type="SMART" id="SM00645">
    <property type="entry name" value="Pept_C1"/>
    <property type="match status" value="1"/>
</dbReference>
<proteinExistence type="inferred from homology"/>
<dbReference type="InterPro" id="IPR013201">
    <property type="entry name" value="Prot_inhib_I29"/>
</dbReference>
<dbReference type="Gene3D" id="3.90.70.10">
    <property type="entry name" value="Cysteine proteinases"/>
    <property type="match status" value="1"/>
</dbReference>
<feature type="domain" description="Peptidase C1A papain C-terminal" evidence="4">
    <location>
        <begin position="118"/>
        <end position="335"/>
    </location>
</feature>
<sequence>MRIILVVLVLVVAATAVTDEEKWTNFKVTHNRVYKDIEEHNHRFAIFKKNLIRIKEQNEKYEKGESTFKFGITQFADLTEEEFLSRFKSAGSSKLTKINSYVSSSKSKSKLSGLSDNLPEQYDWVRTGAVTPVRDVGDCGDCTAESVVAAVEGAEFIKTGNLIQRSPQQLEDCIPFDPDECWICYEKVLNYTRDVGIMTEKDYPWQFESQDCQIDNITVTEPLIQIIDWIYVSEGVEEELERTVYLEGPVAVAIDASINYQLYAGGVLDDPLCGNTKDDLNTTLVLVGYGESKKLGQYWILKNYIGTFWGNNGYLWLRRNKNNQCGIATSAVIPVLDYE</sequence>
<keyword evidence="7" id="KW-1185">Reference proteome</keyword>
<comment type="similarity">
    <text evidence="1">Belongs to the peptidase C1 family.</text>
</comment>
<organism evidence="6 7">
    <name type="scientific">Diabrotica balteata</name>
    <name type="common">Banded cucumber beetle</name>
    <dbReference type="NCBI Taxonomy" id="107213"/>
    <lineage>
        <taxon>Eukaryota</taxon>
        <taxon>Metazoa</taxon>
        <taxon>Ecdysozoa</taxon>
        <taxon>Arthropoda</taxon>
        <taxon>Hexapoda</taxon>
        <taxon>Insecta</taxon>
        <taxon>Pterygota</taxon>
        <taxon>Neoptera</taxon>
        <taxon>Endopterygota</taxon>
        <taxon>Coleoptera</taxon>
        <taxon>Polyphaga</taxon>
        <taxon>Cucujiformia</taxon>
        <taxon>Chrysomeloidea</taxon>
        <taxon>Chrysomelidae</taxon>
        <taxon>Galerucinae</taxon>
        <taxon>Diabroticina</taxon>
        <taxon>Diabroticites</taxon>
        <taxon>Diabrotica</taxon>
    </lineage>
</organism>
<keyword evidence="3" id="KW-0732">Signal</keyword>
<dbReference type="CDD" id="cd02248">
    <property type="entry name" value="Peptidase_C1A"/>
    <property type="match status" value="1"/>
</dbReference>
<dbReference type="EMBL" id="OU898276">
    <property type="protein sequence ID" value="CAG9827637.1"/>
    <property type="molecule type" value="Genomic_DNA"/>
</dbReference>
<evidence type="ECO:0000256" key="1">
    <source>
        <dbReference type="ARBA" id="ARBA00008455"/>
    </source>
</evidence>
<reference evidence="6" key="1">
    <citation type="submission" date="2022-01" db="EMBL/GenBank/DDBJ databases">
        <authorList>
            <person name="King R."/>
        </authorList>
    </citation>
    <scope>NUCLEOTIDE SEQUENCE</scope>
</reference>
<evidence type="ECO:0000259" key="4">
    <source>
        <dbReference type="SMART" id="SM00645"/>
    </source>
</evidence>
<dbReference type="GO" id="GO:0008234">
    <property type="term" value="F:cysteine-type peptidase activity"/>
    <property type="evidence" value="ECO:0007669"/>
    <property type="project" value="InterPro"/>
</dbReference>
<feature type="signal peptide" evidence="3">
    <location>
        <begin position="1"/>
        <end position="16"/>
    </location>
</feature>
<dbReference type="InterPro" id="IPR013128">
    <property type="entry name" value="Peptidase_C1A"/>
</dbReference>
<dbReference type="AlphaFoldDB" id="A0A9N9SR62"/>
<dbReference type="OrthoDB" id="10328791at2759"/>
<evidence type="ECO:0000256" key="3">
    <source>
        <dbReference type="SAM" id="SignalP"/>
    </source>
</evidence>
<dbReference type="Pfam" id="PF00112">
    <property type="entry name" value="Peptidase_C1"/>
    <property type="match status" value="1"/>
</dbReference>
<feature type="chain" id="PRO_5040205557" evidence="3">
    <location>
        <begin position="17"/>
        <end position="339"/>
    </location>
</feature>
<dbReference type="PANTHER" id="PTHR12411">
    <property type="entry name" value="CYSTEINE PROTEASE FAMILY C1-RELATED"/>
    <property type="match status" value="1"/>
</dbReference>
<dbReference type="SMART" id="SM00848">
    <property type="entry name" value="Inhibitor_I29"/>
    <property type="match status" value="1"/>
</dbReference>
<evidence type="ECO:0000256" key="2">
    <source>
        <dbReference type="ARBA" id="ARBA00023157"/>
    </source>
</evidence>
<dbReference type="GO" id="GO:0006508">
    <property type="term" value="P:proteolysis"/>
    <property type="evidence" value="ECO:0007669"/>
    <property type="project" value="InterPro"/>
</dbReference>
<evidence type="ECO:0000313" key="7">
    <source>
        <dbReference type="Proteomes" id="UP001153709"/>
    </source>
</evidence>
<dbReference type="SUPFAM" id="SSF54001">
    <property type="entry name" value="Cysteine proteinases"/>
    <property type="match status" value="1"/>
</dbReference>
<protein>
    <submittedName>
        <fullName evidence="6">Uncharacterized protein</fullName>
    </submittedName>
</protein>
<dbReference type="InterPro" id="IPR038765">
    <property type="entry name" value="Papain-like_cys_pep_sf"/>
</dbReference>
<evidence type="ECO:0000313" key="6">
    <source>
        <dbReference type="EMBL" id="CAG9827637.1"/>
    </source>
</evidence>
<keyword evidence="2" id="KW-1015">Disulfide bond</keyword>
<dbReference type="InterPro" id="IPR039417">
    <property type="entry name" value="Peptidase_C1A_papain-like"/>
</dbReference>
<name>A0A9N9SR62_DIABA</name>
<dbReference type="Proteomes" id="UP001153709">
    <property type="component" value="Chromosome 1"/>
</dbReference>
<accession>A0A9N9SR62</accession>
<dbReference type="InterPro" id="IPR000668">
    <property type="entry name" value="Peptidase_C1A_C"/>
</dbReference>
<evidence type="ECO:0000259" key="5">
    <source>
        <dbReference type="SMART" id="SM00848"/>
    </source>
</evidence>
<dbReference type="Pfam" id="PF08246">
    <property type="entry name" value="Inhibitor_I29"/>
    <property type="match status" value="1"/>
</dbReference>
<dbReference type="FunFam" id="3.90.70.10:FF:000332">
    <property type="entry name" value="Cathepsin L1"/>
    <property type="match status" value="1"/>
</dbReference>